<dbReference type="Gene3D" id="3.60.15.10">
    <property type="entry name" value="Ribonuclease Z/Hydroxyacylglutathione hydrolase-like"/>
    <property type="match status" value="1"/>
</dbReference>
<evidence type="ECO:0000259" key="1">
    <source>
        <dbReference type="SMART" id="SM00849"/>
    </source>
</evidence>
<dbReference type="Proteomes" id="UP000184139">
    <property type="component" value="Unassembled WGS sequence"/>
</dbReference>
<dbReference type="OrthoDB" id="9803916at2"/>
<dbReference type="InterPro" id="IPR001279">
    <property type="entry name" value="Metallo-B-lactamas"/>
</dbReference>
<keyword evidence="3" id="KW-1185">Reference proteome</keyword>
<dbReference type="InterPro" id="IPR052533">
    <property type="entry name" value="WalJ/YycJ-like"/>
</dbReference>
<protein>
    <submittedName>
        <fullName evidence="2">Phosphoribosyl 1,2-cyclic phosphodiesterase</fullName>
    </submittedName>
</protein>
<dbReference type="Pfam" id="PF12706">
    <property type="entry name" value="Lactamase_B_2"/>
    <property type="match status" value="1"/>
</dbReference>
<organism evidence="2 3">
    <name type="scientific">Desulfofustis glycolicus DSM 9705</name>
    <dbReference type="NCBI Taxonomy" id="1121409"/>
    <lineage>
        <taxon>Bacteria</taxon>
        <taxon>Pseudomonadati</taxon>
        <taxon>Thermodesulfobacteriota</taxon>
        <taxon>Desulfobulbia</taxon>
        <taxon>Desulfobulbales</taxon>
        <taxon>Desulfocapsaceae</taxon>
        <taxon>Desulfofustis</taxon>
    </lineage>
</organism>
<reference evidence="2 3" key="1">
    <citation type="submission" date="2016-11" db="EMBL/GenBank/DDBJ databases">
        <authorList>
            <person name="Jaros S."/>
            <person name="Januszkiewicz K."/>
            <person name="Wedrychowicz H."/>
        </authorList>
    </citation>
    <scope>NUCLEOTIDE SEQUENCE [LARGE SCALE GENOMIC DNA]</scope>
    <source>
        <strain evidence="2 3">DSM 9705</strain>
    </source>
</reference>
<dbReference type="SUPFAM" id="SSF56281">
    <property type="entry name" value="Metallo-hydrolase/oxidoreductase"/>
    <property type="match status" value="1"/>
</dbReference>
<dbReference type="SMART" id="SM00849">
    <property type="entry name" value="Lactamase_B"/>
    <property type="match status" value="1"/>
</dbReference>
<name>A0A1M5T0W9_9BACT</name>
<dbReference type="InterPro" id="IPR036866">
    <property type="entry name" value="RibonucZ/Hydroxyglut_hydro"/>
</dbReference>
<feature type="domain" description="Metallo-beta-lactamase" evidence="1">
    <location>
        <begin position="11"/>
        <end position="189"/>
    </location>
</feature>
<dbReference type="EMBL" id="FQXS01000002">
    <property type="protein sequence ID" value="SHH44417.1"/>
    <property type="molecule type" value="Genomic_DNA"/>
</dbReference>
<dbReference type="STRING" id="1121409.SAMN02745124_00543"/>
<accession>A0A1M5T0W9</accession>
<evidence type="ECO:0000313" key="2">
    <source>
        <dbReference type="EMBL" id="SHH44417.1"/>
    </source>
</evidence>
<dbReference type="AlphaFoldDB" id="A0A1M5T0W9"/>
<evidence type="ECO:0000313" key="3">
    <source>
        <dbReference type="Proteomes" id="UP000184139"/>
    </source>
</evidence>
<dbReference type="PANTHER" id="PTHR47619:SF1">
    <property type="entry name" value="EXODEOXYRIBONUCLEASE WALJ"/>
    <property type="match status" value="1"/>
</dbReference>
<dbReference type="RefSeq" id="WP_073373281.1">
    <property type="nucleotide sequence ID" value="NZ_FQXS01000002.1"/>
</dbReference>
<dbReference type="PANTHER" id="PTHR47619">
    <property type="entry name" value="METALLO-HYDROLASE YYCJ-RELATED"/>
    <property type="match status" value="1"/>
</dbReference>
<proteinExistence type="predicted"/>
<sequence length="257" mass="28031">MRFSVLGSGSGGNCVYIESNNTALLVDSGFSGRETAARLALIDRSVESLAAVFITHEHQDHISGAGVLSRRCRIPLFANERTYQGAGKTLAKPFRRDEFQTGEPICFRNLEIRSFAISHDAGDPVGFIVDDGVHRLGICTDTGAVSRLIRRRLSDCQALILEFNHDPLLLKNGPYPVALQQRVRSSRGHLSNGEGAELLAALDHEGLQQVVLAHLSETNNLPELAYREAAAVLQPIGRSSILDCACQTIPTRLFELT</sequence>
<gene>
    <name evidence="2" type="ORF">SAMN02745124_00543</name>
</gene>